<feature type="region of interest" description="Disordered" evidence="2">
    <location>
        <begin position="371"/>
        <end position="391"/>
    </location>
</feature>
<dbReference type="PROSITE" id="PS50141">
    <property type="entry name" value="A_DEAMIN_EDITASE"/>
    <property type="match status" value="1"/>
</dbReference>
<dbReference type="GO" id="GO:0003725">
    <property type="term" value="F:double-stranded RNA binding"/>
    <property type="evidence" value="ECO:0007669"/>
    <property type="project" value="TreeGrafter"/>
</dbReference>
<dbReference type="SMART" id="SM00552">
    <property type="entry name" value="ADEAMc"/>
    <property type="match status" value="1"/>
</dbReference>
<dbReference type="Pfam" id="PF02137">
    <property type="entry name" value="A_deamin"/>
    <property type="match status" value="1"/>
</dbReference>
<evidence type="ECO:0008006" key="7">
    <source>
        <dbReference type="Google" id="ProtNLM"/>
    </source>
</evidence>
<dbReference type="GO" id="GO:0003726">
    <property type="term" value="F:double-stranded RNA adenosine deaminase activity"/>
    <property type="evidence" value="ECO:0007669"/>
    <property type="project" value="TreeGrafter"/>
</dbReference>
<name>A0A433TMD9_ELYCH</name>
<gene>
    <name evidence="5" type="ORF">EGW08_009528</name>
</gene>
<dbReference type="Proteomes" id="UP000271974">
    <property type="component" value="Unassembled WGS sequence"/>
</dbReference>
<dbReference type="OrthoDB" id="10268011at2759"/>
<dbReference type="Pfam" id="PF00035">
    <property type="entry name" value="dsrm"/>
    <property type="match status" value="1"/>
</dbReference>
<feature type="domain" description="DRBM" evidence="3">
    <location>
        <begin position="702"/>
        <end position="770"/>
    </location>
</feature>
<feature type="region of interest" description="Disordered" evidence="2">
    <location>
        <begin position="179"/>
        <end position="203"/>
    </location>
</feature>
<sequence length="1085" mass="120769">MGTYQSSNETTDASQSTTEEHGPIHLRSKRKPRKPAKSPPRAVTSSDIYSTVTPHSHSSNRLRGISLCSSNFEEASFLNHHENSSSTFRSSLDFQLASQKESVNCVSHIDRLRNDVPRDRTQLCSASIDQTASRGSRTAQHKHSRATVLSENPSQTFVDETCSDFSDCNLRVSFDNERNNNKNVFQSSHPKYKKQPKSSQSKGCRLIHGRGQCDSQTENCDNILCGVVSECYQAVEESKIWDLTNSCKNQPLSRDEKKLNNSISRKSQLNASRTKDLGLGPYFARVLRDIEKSYVLFENKTTSANFVQSFHPNESKENGEGECHQSLENENEDYSVTDTCDNLENAPKQVDSPIDSSGVVKHIEINISKEGGSFGSSESLEEKKTKPDSSHVLNSEFLEVANMSESDKSCTVFTTQSEGSLKDAVEDESPSAPARRKKRRRIRRPRLLLKTEECKSDLENQTCLSCASLSPGSMSSESSMCCPACRELQAITPTSAAVADLSSPERLRMCSSPSFTYDPDVVNQIPFYFIEPNFPEEACDGSIKPVLPEESTPCELRGDRLSLGEHLGKSESGLHGLVRQTRSIGHCNLGDEEHDDGDSGVFNCTWDEFDDDDLLEAVARSNDIVEPQTIWTGTSSCSLDKTNGDFPNQRQCADDELSVVTNSDDVSSDGATHASSESLADDLEIDYDSYLPAHVLMHLKRDLVSILMEYGQTREVKVTFKSMERSGPHHASRFHTAAVVDTETFPVGSGSSKKNAKKAAAAQALKIMYERGKRNLEVVNEMAHKKLRAMSEEEVGSHAHRVVLVSRHVLDTAEETQFINYSKDKIAATFVLEYQGKMRVVGLGTGNRCILFQHMTLDGKRIIHSHAEIMARRAFMRYLFKQLLTYNGNRSHPIFTRSDTGKLKIRDKIQVHLYISRPPCGDAAAFPTISNFPNKMRAIRKQGQLRTIIDDGEGAIPTDFPVPAGANGKERLRIMTCSDKICRWNVLGVQGALLSHFIDPIYIDSLVIGSHTGDQRGHVPRAVSGRLKCGRLHEVIQRPYRINSLIFTTRMMIWLITTTSRSPSSIASPGVTVMQMLKCWMLSLV</sequence>
<dbReference type="SUPFAM" id="SSF54768">
    <property type="entry name" value="dsRNA-binding domain-like"/>
    <property type="match status" value="1"/>
</dbReference>
<comment type="caution">
    <text evidence="5">The sequence shown here is derived from an EMBL/GenBank/DDBJ whole genome shotgun (WGS) entry which is preliminary data.</text>
</comment>
<feature type="region of interest" description="Disordered" evidence="2">
    <location>
        <begin position="1"/>
        <end position="61"/>
    </location>
</feature>
<keyword evidence="1" id="KW-0694">RNA-binding</keyword>
<accession>A0A433TMD9</accession>
<dbReference type="PANTHER" id="PTHR10910:SF107">
    <property type="entry name" value="DOUBLE-STRANDED RNA-SPECIFIC ADENOSINE DEAMINASE"/>
    <property type="match status" value="1"/>
</dbReference>
<dbReference type="GO" id="GO:0006396">
    <property type="term" value="P:RNA processing"/>
    <property type="evidence" value="ECO:0007669"/>
    <property type="project" value="InterPro"/>
</dbReference>
<evidence type="ECO:0000256" key="1">
    <source>
        <dbReference type="PROSITE-ProRule" id="PRU00266"/>
    </source>
</evidence>
<proteinExistence type="predicted"/>
<feature type="region of interest" description="Disordered" evidence="2">
    <location>
        <begin position="337"/>
        <end position="357"/>
    </location>
</feature>
<evidence type="ECO:0000259" key="3">
    <source>
        <dbReference type="PROSITE" id="PS50137"/>
    </source>
</evidence>
<dbReference type="GO" id="GO:0005737">
    <property type="term" value="C:cytoplasm"/>
    <property type="evidence" value="ECO:0007669"/>
    <property type="project" value="TreeGrafter"/>
</dbReference>
<evidence type="ECO:0000313" key="6">
    <source>
        <dbReference type="Proteomes" id="UP000271974"/>
    </source>
</evidence>
<dbReference type="SMART" id="SM00358">
    <property type="entry name" value="DSRM"/>
    <property type="match status" value="1"/>
</dbReference>
<feature type="compositionally biased region" description="Basic residues" evidence="2">
    <location>
        <begin position="24"/>
        <end position="36"/>
    </location>
</feature>
<reference evidence="5 6" key="1">
    <citation type="submission" date="2019-01" db="EMBL/GenBank/DDBJ databases">
        <title>A draft genome assembly of the solar-powered sea slug Elysia chlorotica.</title>
        <authorList>
            <person name="Cai H."/>
            <person name="Li Q."/>
            <person name="Fang X."/>
            <person name="Li J."/>
            <person name="Curtis N.E."/>
            <person name="Altenburger A."/>
            <person name="Shibata T."/>
            <person name="Feng M."/>
            <person name="Maeda T."/>
            <person name="Schwartz J.A."/>
            <person name="Shigenobu S."/>
            <person name="Lundholm N."/>
            <person name="Nishiyama T."/>
            <person name="Yang H."/>
            <person name="Hasebe M."/>
            <person name="Li S."/>
            <person name="Pierce S.K."/>
            <person name="Wang J."/>
        </authorList>
    </citation>
    <scope>NUCLEOTIDE SEQUENCE [LARGE SCALE GENOMIC DNA]</scope>
    <source>
        <strain evidence="5">EC2010</strain>
        <tissue evidence="5">Whole organism of an adult</tissue>
    </source>
</reference>
<dbReference type="GO" id="GO:0008251">
    <property type="term" value="F:tRNA-specific adenosine deaminase activity"/>
    <property type="evidence" value="ECO:0007669"/>
    <property type="project" value="TreeGrafter"/>
</dbReference>
<evidence type="ECO:0000313" key="5">
    <source>
        <dbReference type="EMBL" id="RUS82691.1"/>
    </source>
</evidence>
<keyword evidence="6" id="KW-1185">Reference proteome</keyword>
<dbReference type="GO" id="GO:0006382">
    <property type="term" value="P:adenosine to inosine editing"/>
    <property type="evidence" value="ECO:0007669"/>
    <property type="project" value="TreeGrafter"/>
</dbReference>
<dbReference type="EMBL" id="RQTK01000275">
    <property type="protein sequence ID" value="RUS82691.1"/>
    <property type="molecule type" value="Genomic_DNA"/>
</dbReference>
<dbReference type="InterPro" id="IPR014720">
    <property type="entry name" value="dsRBD_dom"/>
</dbReference>
<dbReference type="PROSITE" id="PS50137">
    <property type="entry name" value="DS_RBD"/>
    <property type="match status" value="1"/>
</dbReference>
<dbReference type="InterPro" id="IPR002466">
    <property type="entry name" value="A_deamin"/>
</dbReference>
<dbReference type="AlphaFoldDB" id="A0A433TMD9"/>
<dbReference type="PANTHER" id="PTHR10910">
    <property type="entry name" value="EUKARYOTE SPECIFIC DSRNA BINDING PROTEIN"/>
    <property type="match status" value="1"/>
</dbReference>
<feature type="compositionally biased region" description="Polar residues" evidence="2">
    <location>
        <begin position="128"/>
        <end position="138"/>
    </location>
</feature>
<organism evidence="5 6">
    <name type="scientific">Elysia chlorotica</name>
    <name type="common">Eastern emerald elysia</name>
    <name type="synonym">Sea slug</name>
    <dbReference type="NCBI Taxonomy" id="188477"/>
    <lineage>
        <taxon>Eukaryota</taxon>
        <taxon>Metazoa</taxon>
        <taxon>Spiralia</taxon>
        <taxon>Lophotrochozoa</taxon>
        <taxon>Mollusca</taxon>
        <taxon>Gastropoda</taxon>
        <taxon>Heterobranchia</taxon>
        <taxon>Euthyneura</taxon>
        <taxon>Panpulmonata</taxon>
        <taxon>Sacoglossa</taxon>
        <taxon>Placobranchoidea</taxon>
        <taxon>Plakobranchidae</taxon>
        <taxon>Elysia</taxon>
    </lineage>
</organism>
<dbReference type="Gene3D" id="3.30.160.20">
    <property type="match status" value="1"/>
</dbReference>
<feature type="region of interest" description="Disordered" evidence="2">
    <location>
        <begin position="128"/>
        <end position="150"/>
    </location>
</feature>
<dbReference type="GO" id="GO:0005730">
    <property type="term" value="C:nucleolus"/>
    <property type="evidence" value="ECO:0007669"/>
    <property type="project" value="TreeGrafter"/>
</dbReference>
<feature type="compositionally biased region" description="Polar residues" evidence="2">
    <location>
        <begin position="43"/>
        <end position="61"/>
    </location>
</feature>
<evidence type="ECO:0000259" key="4">
    <source>
        <dbReference type="PROSITE" id="PS50141"/>
    </source>
</evidence>
<protein>
    <recommendedName>
        <fullName evidence="7">A to I editase domain-containing protein</fullName>
    </recommendedName>
</protein>
<evidence type="ECO:0000256" key="2">
    <source>
        <dbReference type="SAM" id="MobiDB-lite"/>
    </source>
</evidence>
<feature type="domain" description="A to I editase" evidence="4">
    <location>
        <begin position="842"/>
        <end position="1043"/>
    </location>
</feature>
<feature type="compositionally biased region" description="Polar residues" evidence="2">
    <location>
        <begin position="1"/>
        <end position="17"/>
    </location>
</feature>
<feature type="compositionally biased region" description="Basic and acidic residues" evidence="2">
    <location>
        <begin position="380"/>
        <end position="389"/>
    </location>
</feature>
<feature type="region of interest" description="Disordered" evidence="2">
    <location>
        <begin position="415"/>
        <end position="442"/>
    </location>
</feature>